<comment type="caution">
    <text evidence="4">The sequence shown here is derived from an EMBL/GenBank/DDBJ whole genome shotgun (WGS) entry which is preliminary data.</text>
</comment>
<dbReference type="SMART" id="SM00332">
    <property type="entry name" value="PP2Cc"/>
    <property type="match status" value="1"/>
</dbReference>
<evidence type="ECO:0000313" key="4">
    <source>
        <dbReference type="EMBL" id="KAH7421536.1"/>
    </source>
</evidence>
<protein>
    <recommendedName>
        <fullName evidence="1">Protein phosphatase</fullName>
        <ecNumber evidence="1">3.1.3.16</ecNumber>
    </recommendedName>
</protein>
<comment type="similarity">
    <text evidence="1">Belongs to the PP2C family.</text>
</comment>
<dbReference type="InterPro" id="IPR001932">
    <property type="entry name" value="PPM-type_phosphatase-like_dom"/>
</dbReference>
<reference evidence="4" key="1">
    <citation type="submission" date="2021-08" db="EMBL/GenBank/DDBJ databases">
        <title>WGS assembly of Ceratopteris richardii.</title>
        <authorList>
            <person name="Marchant D.B."/>
            <person name="Chen G."/>
            <person name="Jenkins J."/>
            <person name="Shu S."/>
            <person name="Leebens-Mack J."/>
            <person name="Grimwood J."/>
            <person name="Schmutz J."/>
            <person name="Soltis P."/>
            <person name="Soltis D."/>
            <person name="Chen Z.-H."/>
        </authorList>
    </citation>
    <scope>NUCLEOTIDE SEQUENCE</scope>
    <source>
        <strain evidence="4">Whitten #5841</strain>
        <tissue evidence="4">Leaf</tissue>
    </source>
</reference>
<dbReference type="GO" id="GO:0004722">
    <property type="term" value="F:protein serine/threonine phosphatase activity"/>
    <property type="evidence" value="ECO:0007669"/>
    <property type="project" value="UniProtKB-EC"/>
</dbReference>
<feature type="compositionally biased region" description="Polar residues" evidence="2">
    <location>
        <begin position="140"/>
        <end position="164"/>
    </location>
</feature>
<dbReference type="GO" id="GO:0046872">
    <property type="term" value="F:metal ion binding"/>
    <property type="evidence" value="ECO:0007669"/>
    <property type="project" value="UniProtKB-UniRule"/>
</dbReference>
<dbReference type="CDD" id="cd00143">
    <property type="entry name" value="PP2Cc"/>
    <property type="match status" value="1"/>
</dbReference>
<gene>
    <name evidence="4" type="ORF">KP509_13G062800</name>
</gene>
<evidence type="ECO:0000313" key="5">
    <source>
        <dbReference type="Proteomes" id="UP000825935"/>
    </source>
</evidence>
<dbReference type="InterPro" id="IPR036457">
    <property type="entry name" value="PPM-type-like_dom_sf"/>
</dbReference>
<keyword evidence="1" id="KW-0378">Hydrolase</keyword>
<keyword evidence="5" id="KW-1185">Reference proteome</keyword>
<comment type="catalytic activity">
    <reaction evidence="1">
        <text>O-phospho-L-threonyl-[protein] + H2O = L-threonyl-[protein] + phosphate</text>
        <dbReference type="Rhea" id="RHEA:47004"/>
        <dbReference type="Rhea" id="RHEA-COMP:11060"/>
        <dbReference type="Rhea" id="RHEA-COMP:11605"/>
        <dbReference type="ChEBI" id="CHEBI:15377"/>
        <dbReference type="ChEBI" id="CHEBI:30013"/>
        <dbReference type="ChEBI" id="CHEBI:43474"/>
        <dbReference type="ChEBI" id="CHEBI:61977"/>
        <dbReference type="EC" id="3.1.3.16"/>
    </reaction>
</comment>
<dbReference type="EMBL" id="CM035418">
    <property type="protein sequence ID" value="KAH7421536.1"/>
    <property type="molecule type" value="Genomic_DNA"/>
</dbReference>
<dbReference type="AlphaFoldDB" id="A0A8T2TIF5"/>
<dbReference type="Proteomes" id="UP000825935">
    <property type="component" value="Chromosome 13"/>
</dbReference>
<keyword evidence="1" id="KW-0904">Protein phosphatase</keyword>
<feature type="region of interest" description="Disordered" evidence="2">
    <location>
        <begin position="206"/>
        <end position="239"/>
    </location>
</feature>
<dbReference type="EC" id="3.1.3.16" evidence="1"/>
<evidence type="ECO:0000256" key="2">
    <source>
        <dbReference type="SAM" id="MobiDB-lite"/>
    </source>
</evidence>
<comment type="cofactor">
    <cofactor evidence="1">
        <name>Mg(2+)</name>
        <dbReference type="ChEBI" id="CHEBI:18420"/>
    </cofactor>
</comment>
<dbReference type="OrthoDB" id="60843at2759"/>
<accession>A0A8T2TIF5</accession>
<feature type="region of interest" description="Disordered" evidence="2">
    <location>
        <begin position="131"/>
        <end position="167"/>
    </location>
</feature>
<keyword evidence="1" id="KW-0460">Magnesium</keyword>
<keyword evidence="1" id="KW-0479">Metal-binding</keyword>
<dbReference type="PANTHER" id="PTHR12320">
    <property type="entry name" value="PROTEIN PHOSPHATASE 2C"/>
    <property type="match status" value="1"/>
</dbReference>
<evidence type="ECO:0000259" key="3">
    <source>
        <dbReference type="PROSITE" id="PS51746"/>
    </source>
</evidence>
<organism evidence="4 5">
    <name type="scientific">Ceratopteris richardii</name>
    <name type="common">Triangle waterfern</name>
    <dbReference type="NCBI Taxonomy" id="49495"/>
    <lineage>
        <taxon>Eukaryota</taxon>
        <taxon>Viridiplantae</taxon>
        <taxon>Streptophyta</taxon>
        <taxon>Embryophyta</taxon>
        <taxon>Tracheophyta</taxon>
        <taxon>Polypodiopsida</taxon>
        <taxon>Polypodiidae</taxon>
        <taxon>Polypodiales</taxon>
        <taxon>Pteridineae</taxon>
        <taxon>Pteridaceae</taxon>
        <taxon>Parkerioideae</taxon>
        <taxon>Ceratopteris</taxon>
    </lineage>
</organism>
<feature type="domain" description="PPM-type phosphatase" evidence="3">
    <location>
        <begin position="221"/>
        <end position="463"/>
    </location>
</feature>
<sequence>MNNLNRLYAKAFFPLALDGRVEQMAHIAAGRGLGLLSFYRLSSTCLKDKLFVVGRIHPATLKEFPRAKPQKAYPPRKSCIPRQFALNCAVRDSSSPLPFPSNDETVILSSKECPDGSILFVFGNPEEELLNEAASKSEKQSLSTNNPADDSDVSQNGSTTSDLTNEAKELETISMKATETTEQSDLVSAKDTSSLTCLQVDSEDVAGKAGDKSLSSTESEKQGLLRLRSGGAIRPHPEKVKTGGEDAYFIEGDFWIGIADGVGGWARNGIDSGLFSRELMRHCAVIARSMVDEPDPVSVIDKGVEKCEEIGSSTAVVAVLHDQTLHIANIGDSGFIVVRDGKVLTKSKPMQHGFNFPYQIGIDGDDPYDAEEFQVKVASGDVVVLATDGVFDNLYEREIVDLVNQGQAKRVEPGTVALWLVKLAHAAGLNSTGRSPFSDEANAVGYNYSGGKLDDATAVVSYIE</sequence>
<dbReference type="SUPFAM" id="SSF81606">
    <property type="entry name" value="PP2C-like"/>
    <property type="match status" value="1"/>
</dbReference>
<dbReference type="Gene3D" id="3.60.40.10">
    <property type="entry name" value="PPM-type phosphatase domain"/>
    <property type="match status" value="1"/>
</dbReference>
<comment type="cofactor">
    <cofactor evidence="1">
        <name>Mn(2+)</name>
        <dbReference type="ChEBI" id="CHEBI:29035"/>
    </cofactor>
</comment>
<dbReference type="Pfam" id="PF07228">
    <property type="entry name" value="SpoIIE"/>
    <property type="match status" value="1"/>
</dbReference>
<keyword evidence="1" id="KW-0464">Manganese</keyword>
<evidence type="ECO:0000256" key="1">
    <source>
        <dbReference type="RuleBase" id="RU366020"/>
    </source>
</evidence>
<dbReference type="PROSITE" id="PS51746">
    <property type="entry name" value="PPM_2"/>
    <property type="match status" value="1"/>
</dbReference>
<dbReference type="PANTHER" id="PTHR12320:SF1">
    <property type="entry name" value="PROTEIN PHOSPHATASE PTC7 HOMOLOG"/>
    <property type="match status" value="1"/>
</dbReference>
<dbReference type="OMA" id="CADGSIM"/>
<name>A0A8T2TIF5_CERRI</name>
<dbReference type="SMART" id="SM00331">
    <property type="entry name" value="PP2C_SIG"/>
    <property type="match status" value="1"/>
</dbReference>
<comment type="catalytic activity">
    <reaction evidence="1">
        <text>O-phospho-L-seryl-[protein] + H2O = L-seryl-[protein] + phosphate</text>
        <dbReference type="Rhea" id="RHEA:20629"/>
        <dbReference type="Rhea" id="RHEA-COMP:9863"/>
        <dbReference type="Rhea" id="RHEA-COMP:11604"/>
        <dbReference type="ChEBI" id="CHEBI:15377"/>
        <dbReference type="ChEBI" id="CHEBI:29999"/>
        <dbReference type="ChEBI" id="CHEBI:43474"/>
        <dbReference type="ChEBI" id="CHEBI:83421"/>
        <dbReference type="EC" id="3.1.3.16"/>
    </reaction>
</comment>
<proteinExistence type="inferred from homology"/>
<dbReference type="InterPro" id="IPR039123">
    <property type="entry name" value="PPTC7"/>
</dbReference>